<organism evidence="1 2">
    <name type="scientific">Xylanimonas ulmi</name>
    <dbReference type="NCBI Taxonomy" id="228973"/>
    <lineage>
        <taxon>Bacteria</taxon>
        <taxon>Bacillati</taxon>
        <taxon>Actinomycetota</taxon>
        <taxon>Actinomycetes</taxon>
        <taxon>Micrococcales</taxon>
        <taxon>Promicromonosporaceae</taxon>
        <taxon>Xylanimonas</taxon>
    </lineage>
</organism>
<protein>
    <recommendedName>
        <fullName evidence="3">Asparagine synthase</fullName>
    </recommendedName>
</protein>
<sequence length="406" mass="45174">MVTGPPVAANLLEAWEHSRERLDAALELLAGRFVILGQASEGDFFQTDAAALLSAFYSATHQVISSHQNLVAETVGGLDLTELRGPLAGLGTRFVGVRMLTANTELNLRDFSVARIGPRPTDEAEPREVATEVLDLMRRQYRFLRRPGGGPLVSLTAGLDSRITLAAMREMVPETLFFTYEKRYNLADGSDCDMATATELSDHLGLDHKGYTILAADIPRRLKALLRRNTELSHGRAVAASYLRELPADRLHVRSNLYEVARGFYRKKERPQVGPALFAQLISKNADVAPAVVEAFEEMSAVTGILDVPGYDPLDLFYWEFRMGSWFHKVLLESDIAHDTHILFNARVILRLMLSVSARDRVQATVFDHIVDLAWPAVYDLPINGRRRRLPFAAEAHPVSGSQFPL</sequence>
<keyword evidence="2" id="KW-1185">Reference proteome</keyword>
<evidence type="ECO:0000313" key="1">
    <source>
        <dbReference type="EMBL" id="RZS62056.1"/>
    </source>
</evidence>
<dbReference type="InterPro" id="IPR014729">
    <property type="entry name" value="Rossmann-like_a/b/a_fold"/>
</dbReference>
<name>A0A4Q7M2E8_9MICO</name>
<dbReference type="AlphaFoldDB" id="A0A4Q7M2E8"/>
<gene>
    <name evidence="1" type="ORF">EV386_2373</name>
</gene>
<dbReference type="EMBL" id="SGWX01000001">
    <property type="protein sequence ID" value="RZS62056.1"/>
    <property type="molecule type" value="Genomic_DNA"/>
</dbReference>
<proteinExistence type="predicted"/>
<evidence type="ECO:0008006" key="3">
    <source>
        <dbReference type="Google" id="ProtNLM"/>
    </source>
</evidence>
<dbReference type="Gene3D" id="3.40.50.620">
    <property type="entry name" value="HUPs"/>
    <property type="match status" value="1"/>
</dbReference>
<dbReference type="Proteomes" id="UP000293852">
    <property type="component" value="Unassembled WGS sequence"/>
</dbReference>
<comment type="caution">
    <text evidence="1">The sequence shown here is derived from an EMBL/GenBank/DDBJ whole genome shotgun (WGS) entry which is preliminary data.</text>
</comment>
<dbReference type="SUPFAM" id="SSF52402">
    <property type="entry name" value="Adenine nucleotide alpha hydrolases-like"/>
    <property type="match status" value="1"/>
</dbReference>
<evidence type="ECO:0000313" key="2">
    <source>
        <dbReference type="Proteomes" id="UP000293852"/>
    </source>
</evidence>
<accession>A0A4Q7M2E8</accession>
<reference evidence="1 2" key="1">
    <citation type="submission" date="2019-02" db="EMBL/GenBank/DDBJ databases">
        <title>Sequencing the genomes of 1000 actinobacteria strains.</title>
        <authorList>
            <person name="Klenk H.-P."/>
        </authorList>
    </citation>
    <scope>NUCLEOTIDE SEQUENCE [LARGE SCALE GENOMIC DNA]</scope>
    <source>
        <strain evidence="1 2">DSM 16932</strain>
    </source>
</reference>